<gene>
    <name evidence="1" type="ORF">MSTO_50230</name>
</gene>
<evidence type="ECO:0008006" key="3">
    <source>
        <dbReference type="Google" id="ProtNLM"/>
    </source>
</evidence>
<keyword evidence="2" id="KW-1185">Reference proteome</keyword>
<dbReference type="Proteomes" id="UP000467130">
    <property type="component" value="Chromosome"/>
</dbReference>
<accession>A0A7I7QES9</accession>
<dbReference type="KEGG" id="msto:MSTO_50230"/>
<sequence>MHHERVVGVFLGSEAVARGALTRGQLRWNYRQIHRGVYLAKDAPRSLWDNIYAAWLWSGRKGIIAGRAAAALHGAKWVDDFTPVELLGPFNHPPPGIIVRRERVELDEIVEVGALRVTGLARTAFDLPGICRVMWRSRISTRCRPRRV</sequence>
<dbReference type="EMBL" id="AP022587">
    <property type="protein sequence ID" value="BBY24818.1"/>
    <property type="molecule type" value="Genomic_DNA"/>
</dbReference>
<protein>
    <recommendedName>
        <fullName evidence="3">AbiEi antitoxin C-terminal domain-containing protein</fullName>
    </recommendedName>
</protein>
<reference evidence="1 2" key="1">
    <citation type="journal article" date="2019" name="Emerg. Microbes Infect.">
        <title>Comprehensive subspecies identification of 175 nontuberculous mycobacteria species based on 7547 genomic profiles.</title>
        <authorList>
            <person name="Matsumoto Y."/>
            <person name="Kinjo T."/>
            <person name="Motooka D."/>
            <person name="Nabeya D."/>
            <person name="Jung N."/>
            <person name="Uechi K."/>
            <person name="Horii T."/>
            <person name="Iida T."/>
            <person name="Fujita J."/>
            <person name="Nakamura S."/>
        </authorList>
    </citation>
    <scope>NUCLEOTIDE SEQUENCE [LARGE SCALE GENOMIC DNA]</scope>
    <source>
        <strain evidence="1 2">JCM 17783</strain>
    </source>
</reference>
<proteinExistence type="predicted"/>
<evidence type="ECO:0000313" key="1">
    <source>
        <dbReference type="EMBL" id="BBY24818.1"/>
    </source>
</evidence>
<dbReference type="AlphaFoldDB" id="A0A7I7QES9"/>
<organism evidence="1 2">
    <name type="scientific">Mycobacterium stomatepiae</name>
    <dbReference type="NCBI Taxonomy" id="470076"/>
    <lineage>
        <taxon>Bacteria</taxon>
        <taxon>Bacillati</taxon>
        <taxon>Actinomycetota</taxon>
        <taxon>Actinomycetes</taxon>
        <taxon>Mycobacteriales</taxon>
        <taxon>Mycobacteriaceae</taxon>
        <taxon>Mycobacterium</taxon>
        <taxon>Mycobacterium simiae complex</taxon>
    </lineage>
</organism>
<evidence type="ECO:0000313" key="2">
    <source>
        <dbReference type="Proteomes" id="UP000467130"/>
    </source>
</evidence>
<name>A0A7I7QES9_9MYCO</name>